<name>A0A6J6JYF3_9ZZZZ</name>
<accession>A0A6J6JYF3</accession>
<organism evidence="1">
    <name type="scientific">freshwater metagenome</name>
    <dbReference type="NCBI Taxonomy" id="449393"/>
    <lineage>
        <taxon>unclassified sequences</taxon>
        <taxon>metagenomes</taxon>
        <taxon>ecological metagenomes</taxon>
    </lineage>
</organism>
<gene>
    <name evidence="1" type="ORF">UFOPK2086_01122</name>
</gene>
<sequence>MAVLEVETFTLNPGVDAATFRALDEAMQEWCYLNRPGLARRTTARADDNTYVVITLFETAEQSQSKYYTAADPVVVAWSAAITESSRTTTVYSLL</sequence>
<protein>
    <submittedName>
        <fullName evidence="1">Unannotated protein</fullName>
    </submittedName>
</protein>
<proteinExistence type="predicted"/>
<dbReference type="AlphaFoldDB" id="A0A6J6JYF3"/>
<dbReference type="SUPFAM" id="SSF54909">
    <property type="entry name" value="Dimeric alpha+beta barrel"/>
    <property type="match status" value="1"/>
</dbReference>
<dbReference type="EMBL" id="CAEZVQ010000181">
    <property type="protein sequence ID" value="CAB4642561.1"/>
    <property type="molecule type" value="Genomic_DNA"/>
</dbReference>
<reference evidence="1" key="1">
    <citation type="submission" date="2020-05" db="EMBL/GenBank/DDBJ databases">
        <authorList>
            <person name="Chiriac C."/>
            <person name="Salcher M."/>
            <person name="Ghai R."/>
            <person name="Kavagutti S V."/>
        </authorList>
    </citation>
    <scope>NUCLEOTIDE SEQUENCE</scope>
</reference>
<dbReference type="InterPro" id="IPR011008">
    <property type="entry name" value="Dimeric_a/b-barrel"/>
</dbReference>
<evidence type="ECO:0000313" key="1">
    <source>
        <dbReference type="EMBL" id="CAB4642561.1"/>
    </source>
</evidence>